<evidence type="ECO:0000313" key="3">
    <source>
        <dbReference type="EMBL" id="KAF5956717.1"/>
    </source>
</evidence>
<protein>
    <recommendedName>
        <fullName evidence="2">F-box domain-containing protein</fullName>
    </recommendedName>
</protein>
<reference evidence="4" key="1">
    <citation type="journal article" date="2020" name="Nat. Commun.">
        <title>Genome assembly of wild tea tree DASZ reveals pedigree and selection history of tea varieties.</title>
        <authorList>
            <person name="Zhang W."/>
            <person name="Zhang Y."/>
            <person name="Qiu H."/>
            <person name="Guo Y."/>
            <person name="Wan H."/>
            <person name="Zhang X."/>
            <person name="Scossa F."/>
            <person name="Alseekh S."/>
            <person name="Zhang Q."/>
            <person name="Wang P."/>
            <person name="Xu L."/>
            <person name="Schmidt M.H."/>
            <person name="Jia X."/>
            <person name="Li D."/>
            <person name="Zhu A."/>
            <person name="Guo F."/>
            <person name="Chen W."/>
            <person name="Ni D."/>
            <person name="Usadel B."/>
            <person name="Fernie A.R."/>
            <person name="Wen W."/>
        </authorList>
    </citation>
    <scope>NUCLEOTIDE SEQUENCE [LARGE SCALE GENOMIC DNA]</scope>
    <source>
        <strain evidence="4">cv. G240</strain>
    </source>
</reference>
<evidence type="ECO:0000259" key="2">
    <source>
        <dbReference type="Pfam" id="PF00646"/>
    </source>
</evidence>
<dbReference type="Proteomes" id="UP000593564">
    <property type="component" value="Unassembled WGS sequence"/>
</dbReference>
<proteinExistence type="predicted"/>
<dbReference type="InterPro" id="IPR036047">
    <property type="entry name" value="F-box-like_dom_sf"/>
</dbReference>
<dbReference type="CDD" id="cd22157">
    <property type="entry name" value="F-box_AtFBW1-like"/>
    <property type="match status" value="1"/>
</dbReference>
<dbReference type="PANTHER" id="PTHR35546:SF115">
    <property type="entry name" value="F-BOX DOMAIN-CONTAINING PROTEIN"/>
    <property type="match status" value="1"/>
</dbReference>
<keyword evidence="4" id="KW-1185">Reference proteome</keyword>
<feature type="region of interest" description="Disordered" evidence="1">
    <location>
        <begin position="1"/>
        <end position="46"/>
    </location>
</feature>
<dbReference type="InterPro" id="IPR055290">
    <property type="entry name" value="At3g26010-like"/>
</dbReference>
<dbReference type="AlphaFoldDB" id="A0A7J7HWB8"/>
<dbReference type="EMBL" id="JACBKZ010000002">
    <property type="protein sequence ID" value="KAF5956717.1"/>
    <property type="molecule type" value="Genomic_DNA"/>
</dbReference>
<feature type="region of interest" description="Disordered" evidence="1">
    <location>
        <begin position="71"/>
        <end position="93"/>
    </location>
</feature>
<name>A0A7J7HWB8_CAMSI</name>
<dbReference type="Gene3D" id="1.20.1280.50">
    <property type="match status" value="1"/>
</dbReference>
<sequence length="503" mass="56980">MIRSSNSRLEFGSNASESESEEEEGGGGGRGREGREGSYKNGWRRSRGRRRGCAELRRAATIGASTTIGGVLRRGRRAEATSSSQRGRRAEAGELPLSSSPLFLIRAKIRANYSSYQELSMIFFSKIACVFTYSPNVRKTRRSRRQLIIGCTSSEHSFAAELIANNSDLLTRILIRVPAKSLIRFKSVSKQWLSLISDSQFTSDHARRNHHSSISALYFYSKRWSPEEQLESVSIVGHQTLLPTLSFLDGVVVSTSATTIERSCNGLILCSNSFRKTPYIVCNLTPKKLSLLPDIVNNGDWVEIEIYSSQTSSWKHISVPEPRGVRFMFNVFWNGAIHGISYANVHVRFEVEEEKLIQTAMPRNPKILSHDKIRYFGEYGGDLLLIQTPQRCAMGFRILQMHRDYCEWIVKYRVHLRPILSVLPKTARKTIITRCQFNVLCVVKGANEKDFTLVLAIRDKVISYNVKSKTLKELHDLSTDDLDDWGASWCNTTYQFIESLSPV</sequence>
<accession>A0A7J7HWB8</accession>
<dbReference type="InterPro" id="IPR001810">
    <property type="entry name" value="F-box_dom"/>
</dbReference>
<dbReference type="PANTHER" id="PTHR35546">
    <property type="entry name" value="F-BOX PROTEIN INTERACTION DOMAIN PROTEIN-RELATED"/>
    <property type="match status" value="1"/>
</dbReference>
<evidence type="ECO:0000313" key="4">
    <source>
        <dbReference type="Proteomes" id="UP000593564"/>
    </source>
</evidence>
<feature type="domain" description="F-box" evidence="2">
    <location>
        <begin position="167"/>
        <end position="202"/>
    </location>
</feature>
<dbReference type="Pfam" id="PF00646">
    <property type="entry name" value="F-box"/>
    <property type="match status" value="1"/>
</dbReference>
<reference evidence="3 4" key="2">
    <citation type="submission" date="2020-07" db="EMBL/GenBank/DDBJ databases">
        <title>Genome assembly of wild tea tree DASZ reveals pedigree and selection history of tea varieties.</title>
        <authorList>
            <person name="Zhang W."/>
        </authorList>
    </citation>
    <scope>NUCLEOTIDE SEQUENCE [LARGE SCALE GENOMIC DNA]</scope>
    <source>
        <strain evidence="4">cv. G240</strain>
        <tissue evidence="3">Leaf</tissue>
    </source>
</reference>
<evidence type="ECO:0000256" key="1">
    <source>
        <dbReference type="SAM" id="MobiDB-lite"/>
    </source>
</evidence>
<gene>
    <name evidence="3" type="ORF">HYC85_003942</name>
</gene>
<comment type="caution">
    <text evidence="3">The sequence shown here is derived from an EMBL/GenBank/DDBJ whole genome shotgun (WGS) entry which is preliminary data.</text>
</comment>
<organism evidence="3 4">
    <name type="scientific">Camellia sinensis</name>
    <name type="common">Tea plant</name>
    <name type="synonym">Thea sinensis</name>
    <dbReference type="NCBI Taxonomy" id="4442"/>
    <lineage>
        <taxon>Eukaryota</taxon>
        <taxon>Viridiplantae</taxon>
        <taxon>Streptophyta</taxon>
        <taxon>Embryophyta</taxon>
        <taxon>Tracheophyta</taxon>
        <taxon>Spermatophyta</taxon>
        <taxon>Magnoliopsida</taxon>
        <taxon>eudicotyledons</taxon>
        <taxon>Gunneridae</taxon>
        <taxon>Pentapetalae</taxon>
        <taxon>asterids</taxon>
        <taxon>Ericales</taxon>
        <taxon>Theaceae</taxon>
        <taxon>Camellia</taxon>
    </lineage>
</organism>
<dbReference type="SUPFAM" id="SSF81383">
    <property type="entry name" value="F-box domain"/>
    <property type="match status" value="1"/>
</dbReference>